<dbReference type="PANTHER" id="PTHR37947">
    <property type="entry name" value="BLL2462 PROTEIN"/>
    <property type="match status" value="1"/>
</dbReference>
<keyword evidence="3" id="KW-1185">Reference proteome</keyword>
<dbReference type="OrthoDB" id="9769144at2"/>
<dbReference type="AlphaFoldDB" id="A0A2U1AV08"/>
<feature type="transmembrane region" description="Helical" evidence="1">
    <location>
        <begin position="6"/>
        <end position="28"/>
    </location>
</feature>
<proteinExistence type="predicted"/>
<evidence type="ECO:0008006" key="4">
    <source>
        <dbReference type="Google" id="ProtNLM"/>
    </source>
</evidence>
<dbReference type="SUPFAM" id="SSF52317">
    <property type="entry name" value="Class I glutamine amidotransferase-like"/>
    <property type="match status" value="1"/>
</dbReference>
<feature type="transmembrane region" description="Helical" evidence="1">
    <location>
        <begin position="655"/>
        <end position="672"/>
    </location>
</feature>
<dbReference type="GeneID" id="78295802"/>
<keyword evidence="1" id="KW-0472">Membrane</keyword>
<dbReference type="PANTHER" id="PTHR37947:SF1">
    <property type="entry name" value="BLL2462 PROTEIN"/>
    <property type="match status" value="1"/>
</dbReference>
<dbReference type="InterPro" id="IPR029062">
    <property type="entry name" value="Class_I_gatase-like"/>
</dbReference>
<keyword evidence="1" id="KW-1133">Transmembrane helix</keyword>
<evidence type="ECO:0000313" key="2">
    <source>
        <dbReference type="EMBL" id="PVY40087.1"/>
    </source>
</evidence>
<comment type="caution">
    <text evidence="2">The sequence shown here is derived from an EMBL/GenBank/DDBJ whole genome shotgun (WGS) entry which is preliminary data.</text>
</comment>
<feature type="transmembrane region" description="Helical" evidence="1">
    <location>
        <begin position="35"/>
        <end position="53"/>
    </location>
</feature>
<dbReference type="EMBL" id="QEKH01000018">
    <property type="protein sequence ID" value="PVY40087.1"/>
    <property type="molecule type" value="Genomic_DNA"/>
</dbReference>
<evidence type="ECO:0000256" key="1">
    <source>
        <dbReference type="SAM" id="Phobius"/>
    </source>
</evidence>
<evidence type="ECO:0000313" key="3">
    <source>
        <dbReference type="Proteomes" id="UP000245959"/>
    </source>
</evidence>
<dbReference type="Proteomes" id="UP000245959">
    <property type="component" value="Unassembled WGS sequence"/>
</dbReference>
<keyword evidence="1" id="KW-0812">Transmembrane</keyword>
<gene>
    <name evidence="2" type="ORF">C8D82_11888</name>
</gene>
<organism evidence="2 3">
    <name type="scientific">Victivallis vadensis</name>
    <dbReference type="NCBI Taxonomy" id="172901"/>
    <lineage>
        <taxon>Bacteria</taxon>
        <taxon>Pseudomonadati</taxon>
        <taxon>Lentisphaerota</taxon>
        <taxon>Lentisphaeria</taxon>
        <taxon>Victivallales</taxon>
        <taxon>Victivallaceae</taxon>
        <taxon>Victivallis</taxon>
    </lineage>
</organism>
<dbReference type="Gene3D" id="3.40.50.880">
    <property type="match status" value="1"/>
</dbReference>
<dbReference type="RefSeq" id="WP_116884507.1">
    <property type="nucleotide sequence ID" value="NZ_CABMMC010000078.1"/>
</dbReference>
<accession>A0A2U1AV08</accession>
<reference evidence="2 3" key="1">
    <citation type="submission" date="2018-04" db="EMBL/GenBank/DDBJ databases">
        <title>Genomic Encyclopedia of Type Strains, Phase IV (KMG-IV): sequencing the most valuable type-strain genomes for metagenomic binning, comparative biology and taxonomic classification.</title>
        <authorList>
            <person name="Goeker M."/>
        </authorList>
    </citation>
    <scope>NUCLEOTIDE SEQUENCE [LARGE SCALE GENOMIC DNA]</scope>
    <source>
        <strain evidence="2 3">DSM 14823</strain>
    </source>
</reference>
<name>A0A2U1AV08_9BACT</name>
<protein>
    <recommendedName>
        <fullName evidence="4">Glutamine amidotransferase domain-containing protein</fullName>
    </recommendedName>
</protein>
<sequence length="677" mass="71860">MISFDPLIPVWLLLTALAGVCFVIYRTVGRKRLRLVCWLVAALLGVMIADPVVTVRRPDSKNGGVALLVDSSASMQVPDADGKTRLDAANAFADRFLRRFGDAAPVTRYAFDYRLTPGEAAKPEFAAHWRGAFAKLDELHGAGALSAAVVLSDGGDVSGWRPGGASAPVFAVKFGTELGEARNASLGEFRVPETVRADSTVEFPVPVTLTGYDAPQKLELKLLEEGQVIQAEQFELAPGATETVKLKTEPVMAGLHRFSIELSSLPDEVTALDNRRAVAVDAEPDARFTLISFPRLSAGFRPLVRYFTRVRADFAALYPAGAGGGVRRIGSRAGQAFEKGIPDRAEALKPVGVLILGDFDEAGWSAAQLAAVEAYVEQGGTLVLLGGADSFRVSGGAAARLLPFIPAVQPLPDTPLEIAAPEGSPFAGRLNRGAIRNLKAVESLKPGTTVLLQAGEFPLAVAMPYGRGQVAAVLSQGLPLWGKNAAERDANFGTFWAELTAYLGRSASAQLQVELLPPVPLPGETVTVRVTPPPGTTEVTGGFTGLDGRRAALLFSGEKTGVFTARTSFADGAAGELEITAAGGSAQQTRRVLPVAVGSAFAEPDEVRTLDANFRKAAAPERIYSPADLDRLVQELRALVMQNAAEREFRPAFETPYLIAAVLLLAALAWLMRRKLT</sequence>